<evidence type="ECO:0000259" key="9">
    <source>
        <dbReference type="PROSITE" id="PS50048"/>
    </source>
</evidence>
<dbReference type="CDD" id="cd00067">
    <property type="entry name" value="GAL4"/>
    <property type="match status" value="1"/>
</dbReference>
<dbReference type="CDD" id="cd12148">
    <property type="entry name" value="fungal_TF_MHR"/>
    <property type="match status" value="1"/>
</dbReference>
<dbReference type="PANTHER" id="PTHR31668">
    <property type="entry name" value="GLUCOSE TRANSPORT TRANSCRIPTION REGULATOR RGT1-RELATED-RELATED"/>
    <property type="match status" value="1"/>
</dbReference>
<gene>
    <name evidence="10" type="ORF">BDZ83DRAFT_621929</name>
</gene>
<protein>
    <recommendedName>
        <fullName evidence="9">Zn(2)-C6 fungal-type domain-containing protein</fullName>
    </recommendedName>
</protein>
<dbReference type="InterPro" id="IPR001138">
    <property type="entry name" value="Zn2Cys6_DnaBD"/>
</dbReference>
<dbReference type="Proteomes" id="UP001244207">
    <property type="component" value="Unassembled WGS sequence"/>
</dbReference>
<evidence type="ECO:0000256" key="4">
    <source>
        <dbReference type="ARBA" id="ARBA00023015"/>
    </source>
</evidence>
<evidence type="ECO:0000256" key="5">
    <source>
        <dbReference type="ARBA" id="ARBA00023125"/>
    </source>
</evidence>
<organism evidence="10 11">
    <name type="scientific">Glomerella acutata</name>
    <name type="common">Colletotrichum acutatum</name>
    <dbReference type="NCBI Taxonomy" id="27357"/>
    <lineage>
        <taxon>Eukaryota</taxon>
        <taxon>Fungi</taxon>
        <taxon>Dikarya</taxon>
        <taxon>Ascomycota</taxon>
        <taxon>Pezizomycotina</taxon>
        <taxon>Sordariomycetes</taxon>
        <taxon>Hypocreomycetidae</taxon>
        <taxon>Glomerellales</taxon>
        <taxon>Glomerellaceae</taxon>
        <taxon>Colletotrichum</taxon>
        <taxon>Colletotrichum acutatum species complex</taxon>
    </lineage>
</organism>
<dbReference type="PROSITE" id="PS00463">
    <property type="entry name" value="ZN2_CY6_FUNGAL_1"/>
    <property type="match status" value="1"/>
</dbReference>
<evidence type="ECO:0000256" key="7">
    <source>
        <dbReference type="ARBA" id="ARBA00023242"/>
    </source>
</evidence>
<reference evidence="10" key="1">
    <citation type="submission" date="2021-12" db="EMBL/GenBank/DDBJ databases">
        <title>Comparative genomics, transcriptomics and evolutionary studies reveal genomic signatures of adaptation to plant cell wall in hemibiotrophic fungi.</title>
        <authorList>
            <consortium name="DOE Joint Genome Institute"/>
            <person name="Baroncelli R."/>
            <person name="Diaz J.F."/>
            <person name="Benocci T."/>
            <person name="Peng M."/>
            <person name="Battaglia E."/>
            <person name="Haridas S."/>
            <person name="Andreopoulos W."/>
            <person name="Labutti K."/>
            <person name="Pangilinan J."/>
            <person name="Floch G.L."/>
            <person name="Makela M.R."/>
            <person name="Henrissat B."/>
            <person name="Grigoriev I.V."/>
            <person name="Crouch J.A."/>
            <person name="De Vries R.P."/>
            <person name="Sukno S.A."/>
            <person name="Thon M.R."/>
        </authorList>
    </citation>
    <scope>NUCLEOTIDE SEQUENCE</scope>
    <source>
        <strain evidence="10">CBS 112980</strain>
    </source>
</reference>
<dbReference type="InterPro" id="IPR007219">
    <property type="entry name" value="XnlR_reg_dom"/>
</dbReference>
<keyword evidence="6" id="KW-0804">Transcription</keyword>
<evidence type="ECO:0000313" key="11">
    <source>
        <dbReference type="Proteomes" id="UP001244207"/>
    </source>
</evidence>
<dbReference type="PANTHER" id="PTHR31668:SF18">
    <property type="entry name" value="MALTOSE FERMENTATION REGULATORY PROTEIN MAL13-RELATED"/>
    <property type="match status" value="1"/>
</dbReference>
<evidence type="ECO:0000256" key="1">
    <source>
        <dbReference type="ARBA" id="ARBA00004123"/>
    </source>
</evidence>
<dbReference type="Pfam" id="PF04082">
    <property type="entry name" value="Fungal_trans"/>
    <property type="match status" value="1"/>
</dbReference>
<feature type="region of interest" description="Disordered" evidence="8">
    <location>
        <begin position="107"/>
        <end position="139"/>
    </location>
</feature>
<dbReference type="GO" id="GO:0008270">
    <property type="term" value="F:zinc ion binding"/>
    <property type="evidence" value="ECO:0007669"/>
    <property type="project" value="InterPro"/>
</dbReference>
<feature type="domain" description="Zn(2)-C6 fungal-type" evidence="9">
    <location>
        <begin position="48"/>
        <end position="80"/>
    </location>
</feature>
<sequence length="560" mass="63124">MVFRKHNCSLPDLKPGLAIFIIHFSDISCNRKLHYRKMEKGKKRTNYPCDGCSLRRVRCHLQGSNPPCNECRKRSVECTFLRVPRKRGPKGPRSSTTHKVVNYQEQIRQNRSGLPLPARGPTQSPRSPSTPGVENESTAQQNPLEVYIEYLDKFRDHLTCVWPIVNVESLKSRISGSPNDHDAWALAGAVCATVIAQLRLSQLRLSKQHNLASDDNSIAESFAHHAQLSHNLSNQHHQSTYYKEDTTVSLLTAFFLHIYFANTERIRLATVYLHEAISQLHLQSLHRPEILVSLAEDQRELLLRIFWLVFVTERTFCVQNCFPPCLKPIQTFPLSGFHIQGVGEVDASFQLLAQLFALLDDNIVMAADRGGVTPDSSNADNLYSALSAMAKQDFSALAPNLPETQRVNVLMTGNWIHILWWQFALSHYQMSSRMDDTMLSMLKPAKVAHETMRLLGSVSQQAIRTHGYGLELKVFRIADALIDVLACNTWLSSSLQPGCNSMLLGARDVLHSLQKALLLIGGPESLFHKKLMLVMAESQLPVPNVKNLTPCEEEEYVEDS</sequence>
<dbReference type="GeneID" id="85392196"/>
<feature type="compositionally biased region" description="Polar residues" evidence="8">
    <location>
        <begin position="121"/>
        <end position="139"/>
    </location>
</feature>
<dbReference type="GO" id="GO:0005634">
    <property type="term" value="C:nucleus"/>
    <property type="evidence" value="ECO:0007669"/>
    <property type="project" value="UniProtKB-SubCell"/>
</dbReference>
<dbReference type="Gene3D" id="4.10.240.10">
    <property type="entry name" value="Zn(2)-C6 fungal-type DNA-binding domain"/>
    <property type="match status" value="1"/>
</dbReference>
<evidence type="ECO:0000313" key="10">
    <source>
        <dbReference type="EMBL" id="KAK1724792.1"/>
    </source>
</evidence>
<dbReference type="SMART" id="SM00066">
    <property type="entry name" value="GAL4"/>
    <property type="match status" value="1"/>
</dbReference>
<dbReference type="GO" id="GO:0003677">
    <property type="term" value="F:DNA binding"/>
    <property type="evidence" value="ECO:0007669"/>
    <property type="project" value="UniProtKB-KW"/>
</dbReference>
<evidence type="ECO:0000256" key="2">
    <source>
        <dbReference type="ARBA" id="ARBA00022723"/>
    </source>
</evidence>
<keyword evidence="2" id="KW-0479">Metal-binding</keyword>
<comment type="subcellular location">
    <subcellularLocation>
        <location evidence="1">Nucleus</location>
    </subcellularLocation>
</comment>
<name>A0AAD8UL11_GLOAC</name>
<dbReference type="AlphaFoldDB" id="A0AAD8UL11"/>
<proteinExistence type="predicted"/>
<comment type="caution">
    <text evidence="10">The sequence shown here is derived from an EMBL/GenBank/DDBJ whole genome shotgun (WGS) entry which is preliminary data.</text>
</comment>
<dbReference type="GO" id="GO:0000981">
    <property type="term" value="F:DNA-binding transcription factor activity, RNA polymerase II-specific"/>
    <property type="evidence" value="ECO:0007669"/>
    <property type="project" value="InterPro"/>
</dbReference>
<evidence type="ECO:0000256" key="3">
    <source>
        <dbReference type="ARBA" id="ARBA00022833"/>
    </source>
</evidence>
<evidence type="ECO:0000256" key="6">
    <source>
        <dbReference type="ARBA" id="ARBA00023163"/>
    </source>
</evidence>
<keyword evidence="3" id="KW-0862">Zinc</keyword>
<evidence type="ECO:0000256" key="8">
    <source>
        <dbReference type="SAM" id="MobiDB-lite"/>
    </source>
</evidence>
<dbReference type="PROSITE" id="PS50048">
    <property type="entry name" value="ZN2_CY6_FUNGAL_2"/>
    <property type="match status" value="1"/>
</dbReference>
<dbReference type="GO" id="GO:0006351">
    <property type="term" value="P:DNA-templated transcription"/>
    <property type="evidence" value="ECO:0007669"/>
    <property type="project" value="InterPro"/>
</dbReference>
<accession>A0AAD8UL11</accession>
<keyword evidence="7" id="KW-0539">Nucleus</keyword>
<dbReference type="EMBL" id="JAHMHS010000048">
    <property type="protein sequence ID" value="KAK1724792.1"/>
    <property type="molecule type" value="Genomic_DNA"/>
</dbReference>
<dbReference type="Pfam" id="PF00172">
    <property type="entry name" value="Zn_clus"/>
    <property type="match status" value="1"/>
</dbReference>
<keyword evidence="4" id="KW-0805">Transcription regulation</keyword>
<dbReference type="SUPFAM" id="SSF57701">
    <property type="entry name" value="Zn2/Cys6 DNA-binding domain"/>
    <property type="match status" value="1"/>
</dbReference>
<dbReference type="RefSeq" id="XP_060364847.1">
    <property type="nucleotide sequence ID" value="XM_060508297.1"/>
</dbReference>
<dbReference type="InterPro" id="IPR036864">
    <property type="entry name" value="Zn2-C6_fun-type_DNA-bd_sf"/>
</dbReference>
<keyword evidence="5" id="KW-0238">DNA-binding</keyword>
<keyword evidence="11" id="KW-1185">Reference proteome</keyword>
<dbReference type="InterPro" id="IPR050797">
    <property type="entry name" value="Carb_Metab_Trans_Reg"/>
</dbReference>